<dbReference type="AlphaFoldDB" id="A0A8R1ICQ4"/>
<proteinExistence type="predicted"/>
<organism evidence="1 2">
    <name type="scientific">Caenorhabditis japonica</name>
    <dbReference type="NCBI Taxonomy" id="281687"/>
    <lineage>
        <taxon>Eukaryota</taxon>
        <taxon>Metazoa</taxon>
        <taxon>Ecdysozoa</taxon>
        <taxon>Nematoda</taxon>
        <taxon>Chromadorea</taxon>
        <taxon>Rhabditida</taxon>
        <taxon>Rhabditina</taxon>
        <taxon>Rhabditomorpha</taxon>
        <taxon>Rhabditoidea</taxon>
        <taxon>Rhabditidae</taxon>
        <taxon>Peloderinae</taxon>
        <taxon>Caenorhabditis</taxon>
    </lineage>
</organism>
<reference evidence="1" key="2">
    <citation type="submission" date="2022-06" db="UniProtKB">
        <authorList>
            <consortium name="EnsemblMetazoa"/>
        </authorList>
    </citation>
    <scope>IDENTIFICATION</scope>
    <source>
        <strain evidence="1">DF5081</strain>
    </source>
</reference>
<sequence length="84" mass="9720">MTAMTRELGSSTVPLEMMMLSRFDTKWQSVELEEPTMCVDAQQIFGVLVKLYLKKSFGEINLRKMFPTVQCGENVIDRLKRVLM</sequence>
<name>A0A8R1ICQ4_CAEJA</name>
<keyword evidence="2" id="KW-1185">Reference proteome</keyword>
<reference evidence="2" key="1">
    <citation type="submission" date="2010-08" db="EMBL/GenBank/DDBJ databases">
        <authorList>
            <consortium name="Caenorhabditis japonica Sequencing Consortium"/>
            <person name="Wilson R.K."/>
        </authorList>
    </citation>
    <scope>NUCLEOTIDE SEQUENCE [LARGE SCALE GENOMIC DNA]</scope>
    <source>
        <strain evidence="2">DF5081</strain>
    </source>
</reference>
<dbReference type="Proteomes" id="UP000005237">
    <property type="component" value="Unassembled WGS sequence"/>
</dbReference>
<protein>
    <submittedName>
        <fullName evidence="1">Uncharacterized protein</fullName>
    </submittedName>
</protein>
<evidence type="ECO:0000313" key="1">
    <source>
        <dbReference type="EnsemblMetazoa" id="CJA31808.1"/>
    </source>
</evidence>
<accession>A0A8R1ICQ4</accession>
<dbReference type="EnsemblMetazoa" id="CJA31808.1">
    <property type="protein sequence ID" value="CJA31808.1"/>
    <property type="gene ID" value="WBGene00207655"/>
</dbReference>
<evidence type="ECO:0000313" key="2">
    <source>
        <dbReference type="Proteomes" id="UP000005237"/>
    </source>
</evidence>